<name>A0A9J6DNW2_RHIMP</name>
<evidence type="ECO:0000313" key="2">
    <source>
        <dbReference type="EMBL" id="KAH8023699.1"/>
    </source>
</evidence>
<sequence>MRGPTLCTSCSSSCEKGDQLEGAGEDDPLFKGFATTTPVLETCSDVTLAVDDDLRKTIDRVDLAHVRKLNSAYIEEVQRARVDPLEINLAHAYVVYGPKNDKTDRLIAKLRKDTHNNTIPDDDNYDDLQSYRDTAHEERSSEPSNLVSHDTDESDDSDDDDLNYMHPVATSSHHHGYGYQRWSE</sequence>
<dbReference type="AlphaFoldDB" id="A0A9J6DNW2"/>
<evidence type="ECO:0000313" key="3">
    <source>
        <dbReference type="Proteomes" id="UP000821866"/>
    </source>
</evidence>
<reference evidence="2" key="1">
    <citation type="journal article" date="2020" name="Cell">
        <title>Large-Scale Comparative Analyses of Tick Genomes Elucidate Their Genetic Diversity and Vector Capacities.</title>
        <authorList>
            <consortium name="Tick Genome and Microbiome Consortium (TIGMIC)"/>
            <person name="Jia N."/>
            <person name="Wang J."/>
            <person name="Shi W."/>
            <person name="Du L."/>
            <person name="Sun Y."/>
            <person name="Zhan W."/>
            <person name="Jiang J.F."/>
            <person name="Wang Q."/>
            <person name="Zhang B."/>
            <person name="Ji P."/>
            <person name="Bell-Sakyi L."/>
            <person name="Cui X.M."/>
            <person name="Yuan T.T."/>
            <person name="Jiang B.G."/>
            <person name="Yang W.F."/>
            <person name="Lam T.T."/>
            <person name="Chang Q.C."/>
            <person name="Ding S.J."/>
            <person name="Wang X.J."/>
            <person name="Zhu J.G."/>
            <person name="Ruan X.D."/>
            <person name="Zhao L."/>
            <person name="Wei J.T."/>
            <person name="Ye R.Z."/>
            <person name="Que T.C."/>
            <person name="Du C.H."/>
            <person name="Zhou Y.H."/>
            <person name="Cheng J.X."/>
            <person name="Dai P.F."/>
            <person name="Guo W.B."/>
            <person name="Han X.H."/>
            <person name="Huang E.J."/>
            <person name="Li L.F."/>
            <person name="Wei W."/>
            <person name="Gao Y.C."/>
            <person name="Liu J.Z."/>
            <person name="Shao H.Z."/>
            <person name="Wang X."/>
            <person name="Wang C.C."/>
            <person name="Yang T.C."/>
            <person name="Huo Q.B."/>
            <person name="Li W."/>
            <person name="Chen H.Y."/>
            <person name="Chen S.E."/>
            <person name="Zhou L.G."/>
            <person name="Ni X.B."/>
            <person name="Tian J.H."/>
            <person name="Sheng Y."/>
            <person name="Liu T."/>
            <person name="Pan Y.S."/>
            <person name="Xia L.Y."/>
            <person name="Li J."/>
            <person name="Zhao F."/>
            <person name="Cao W.C."/>
        </authorList>
    </citation>
    <scope>NUCLEOTIDE SEQUENCE</scope>
    <source>
        <strain evidence="2">Rmic-2018</strain>
    </source>
</reference>
<proteinExistence type="predicted"/>
<accession>A0A9J6DNW2</accession>
<feature type="compositionally biased region" description="Basic and acidic residues" evidence="1">
    <location>
        <begin position="129"/>
        <end position="141"/>
    </location>
</feature>
<gene>
    <name evidence="2" type="ORF">HPB51_015239</name>
</gene>
<comment type="caution">
    <text evidence="2">The sequence shown here is derived from an EMBL/GenBank/DDBJ whole genome shotgun (WGS) entry which is preliminary data.</text>
</comment>
<keyword evidence="3" id="KW-1185">Reference proteome</keyword>
<feature type="region of interest" description="Disordered" evidence="1">
    <location>
        <begin position="115"/>
        <end position="184"/>
    </location>
</feature>
<dbReference type="Proteomes" id="UP000821866">
    <property type="component" value="Chromosome 6"/>
</dbReference>
<evidence type="ECO:0000256" key="1">
    <source>
        <dbReference type="SAM" id="MobiDB-lite"/>
    </source>
</evidence>
<organism evidence="2 3">
    <name type="scientific">Rhipicephalus microplus</name>
    <name type="common">Cattle tick</name>
    <name type="synonym">Boophilus microplus</name>
    <dbReference type="NCBI Taxonomy" id="6941"/>
    <lineage>
        <taxon>Eukaryota</taxon>
        <taxon>Metazoa</taxon>
        <taxon>Ecdysozoa</taxon>
        <taxon>Arthropoda</taxon>
        <taxon>Chelicerata</taxon>
        <taxon>Arachnida</taxon>
        <taxon>Acari</taxon>
        <taxon>Parasitiformes</taxon>
        <taxon>Ixodida</taxon>
        <taxon>Ixodoidea</taxon>
        <taxon>Ixodidae</taxon>
        <taxon>Rhipicephalinae</taxon>
        <taxon>Rhipicephalus</taxon>
        <taxon>Boophilus</taxon>
    </lineage>
</organism>
<feature type="compositionally biased region" description="Acidic residues" evidence="1">
    <location>
        <begin position="152"/>
        <end position="162"/>
    </location>
</feature>
<protein>
    <submittedName>
        <fullName evidence="2">Uncharacterized protein</fullName>
    </submittedName>
</protein>
<dbReference type="EMBL" id="JABSTU010000008">
    <property type="protein sequence ID" value="KAH8023699.1"/>
    <property type="molecule type" value="Genomic_DNA"/>
</dbReference>
<reference evidence="2" key="2">
    <citation type="submission" date="2021-09" db="EMBL/GenBank/DDBJ databases">
        <authorList>
            <person name="Jia N."/>
            <person name="Wang J."/>
            <person name="Shi W."/>
            <person name="Du L."/>
            <person name="Sun Y."/>
            <person name="Zhan W."/>
            <person name="Jiang J."/>
            <person name="Wang Q."/>
            <person name="Zhang B."/>
            <person name="Ji P."/>
            <person name="Sakyi L.B."/>
            <person name="Cui X."/>
            <person name="Yuan T."/>
            <person name="Jiang B."/>
            <person name="Yang W."/>
            <person name="Lam T.T.-Y."/>
            <person name="Chang Q."/>
            <person name="Ding S."/>
            <person name="Wang X."/>
            <person name="Zhu J."/>
            <person name="Ruan X."/>
            <person name="Zhao L."/>
            <person name="Wei J."/>
            <person name="Que T."/>
            <person name="Du C."/>
            <person name="Cheng J."/>
            <person name="Dai P."/>
            <person name="Han X."/>
            <person name="Huang E."/>
            <person name="Gao Y."/>
            <person name="Liu J."/>
            <person name="Shao H."/>
            <person name="Ye R."/>
            <person name="Li L."/>
            <person name="Wei W."/>
            <person name="Wang X."/>
            <person name="Wang C."/>
            <person name="Huo Q."/>
            <person name="Li W."/>
            <person name="Guo W."/>
            <person name="Chen H."/>
            <person name="Chen S."/>
            <person name="Zhou L."/>
            <person name="Zhou L."/>
            <person name="Ni X."/>
            <person name="Tian J."/>
            <person name="Zhou Y."/>
            <person name="Sheng Y."/>
            <person name="Liu T."/>
            <person name="Pan Y."/>
            <person name="Xia L."/>
            <person name="Li J."/>
            <person name="Zhao F."/>
            <person name="Cao W."/>
        </authorList>
    </citation>
    <scope>NUCLEOTIDE SEQUENCE</scope>
    <source>
        <strain evidence="2">Rmic-2018</strain>
        <tissue evidence="2">Larvae</tissue>
    </source>
</reference>